<evidence type="ECO:0000259" key="2">
    <source>
        <dbReference type="Pfam" id="PF00857"/>
    </source>
</evidence>
<dbReference type="PANTHER" id="PTHR43540">
    <property type="entry name" value="PEROXYUREIDOACRYLATE/UREIDOACRYLATE AMIDOHYDROLASE-RELATED"/>
    <property type="match status" value="1"/>
</dbReference>
<dbReference type="Gene3D" id="3.40.50.850">
    <property type="entry name" value="Isochorismatase-like"/>
    <property type="match status" value="1"/>
</dbReference>
<reference evidence="3 4" key="1">
    <citation type="submission" date="2016-10" db="EMBL/GenBank/DDBJ databases">
        <authorList>
            <person name="de Groot N.N."/>
        </authorList>
    </citation>
    <scope>NUCLEOTIDE SEQUENCE [LARGE SCALE GENOMIC DNA]</scope>
    <source>
        <strain evidence="3 4">CGMCC 4.2026</strain>
    </source>
</reference>
<dbReference type="OrthoDB" id="3174612at2"/>
<dbReference type="STRING" id="310780.SAMN05216267_102774"/>
<dbReference type="PANTHER" id="PTHR43540:SF16">
    <property type="entry name" value="ISOCHORISMATASE-LIKE DOMAIN-CONTAINING PROTEIN"/>
    <property type="match status" value="1"/>
</dbReference>
<name>A0A1H8PXY9_9ACTN</name>
<organism evidence="3 4">
    <name type="scientific">Actinacidiphila rubida</name>
    <dbReference type="NCBI Taxonomy" id="310780"/>
    <lineage>
        <taxon>Bacteria</taxon>
        <taxon>Bacillati</taxon>
        <taxon>Actinomycetota</taxon>
        <taxon>Actinomycetes</taxon>
        <taxon>Kitasatosporales</taxon>
        <taxon>Streptomycetaceae</taxon>
        <taxon>Actinacidiphila</taxon>
    </lineage>
</organism>
<dbReference type="InterPro" id="IPR050272">
    <property type="entry name" value="Isochorismatase-like_hydrls"/>
</dbReference>
<evidence type="ECO:0000313" key="4">
    <source>
        <dbReference type="Proteomes" id="UP000181951"/>
    </source>
</evidence>
<dbReference type="RefSeq" id="WP_069463410.1">
    <property type="nucleotide sequence ID" value="NZ_FODD01000027.1"/>
</dbReference>
<keyword evidence="4" id="KW-1185">Reference proteome</keyword>
<dbReference type="AlphaFoldDB" id="A0A1H8PXY9"/>
<dbReference type="CDD" id="cd00431">
    <property type="entry name" value="cysteine_hydrolases"/>
    <property type="match status" value="1"/>
</dbReference>
<accession>A0A1H8PXY9</accession>
<dbReference type="InterPro" id="IPR036380">
    <property type="entry name" value="Isochorismatase-like_sf"/>
</dbReference>
<dbReference type="SUPFAM" id="SSF52499">
    <property type="entry name" value="Isochorismatase-like hydrolases"/>
    <property type="match status" value="1"/>
</dbReference>
<feature type="domain" description="Isochorismatase-like" evidence="2">
    <location>
        <begin position="13"/>
        <end position="188"/>
    </location>
</feature>
<sequence>MAEQLRYDTGTTGLVLIDLLNEFLADDGKLNARIAEMVRSQDLVSQLGRLIAGARVAGVPIIYAPHGLDEHSFDDITYLHPSFTRALENKAFWKGTTGADFYPPLRPQAGETVLTQHRMYDSFIGTDLQEQLHAQGIQKIVFAGLTSSACIEGTGRHALEAGYHVTFVADAVADFTQEEHRAAVDLAYPVYGHETVTVDQFLAAVGPA</sequence>
<protein>
    <submittedName>
        <fullName evidence="3">Nicotinamidase-related amidase</fullName>
    </submittedName>
</protein>
<gene>
    <name evidence="3" type="ORF">SAMN05216267_102774</name>
</gene>
<dbReference type="Pfam" id="PF00857">
    <property type="entry name" value="Isochorismatase"/>
    <property type="match status" value="1"/>
</dbReference>
<dbReference type="InterPro" id="IPR000868">
    <property type="entry name" value="Isochorismatase-like_dom"/>
</dbReference>
<evidence type="ECO:0000256" key="1">
    <source>
        <dbReference type="ARBA" id="ARBA00022801"/>
    </source>
</evidence>
<evidence type="ECO:0000313" key="3">
    <source>
        <dbReference type="EMBL" id="SEO46805.1"/>
    </source>
</evidence>
<dbReference type="GO" id="GO:0016787">
    <property type="term" value="F:hydrolase activity"/>
    <property type="evidence" value="ECO:0007669"/>
    <property type="project" value="UniProtKB-KW"/>
</dbReference>
<proteinExistence type="predicted"/>
<keyword evidence="1" id="KW-0378">Hydrolase</keyword>
<dbReference type="Proteomes" id="UP000181951">
    <property type="component" value="Unassembled WGS sequence"/>
</dbReference>
<dbReference type="EMBL" id="FODD01000027">
    <property type="protein sequence ID" value="SEO46805.1"/>
    <property type="molecule type" value="Genomic_DNA"/>
</dbReference>